<reference evidence="4" key="1">
    <citation type="submission" date="2023-11" db="EMBL/GenBank/DDBJ databases">
        <title>Genome assemblies of two species of porcelain crab, Petrolisthes cinctipes and Petrolisthes manimaculis (Anomura: Porcellanidae).</title>
        <authorList>
            <person name="Angst P."/>
        </authorList>
    </citation>
    <scope>NUCLEOTIDE SEQUENCE</scope>
    <source>
        <strain evidence="4">PB745_02</strain>
        <tissue evidence="4">Gill</tissue>
    </source>
</reference>
<keyword evidence="5" id="KW-1185">Reference proteome</keyword>
<dbReference type="InterPro" id="IPR013763">
    <property type="entry name" value="Cyclin-like_dom"/>
</dbReference>
<sequence>MVPTTRQPCQPRSSPSPAAPPSYFPFANQEQQRRQDAVKRTRLGRWCSCVECGPSDNGSLERVADVVSPLLEALVLEPKYQPSLALPQIAKQDGGEISMRMRNGSAHVLRCLKVWYDLPADTFFNAVNIMDRFLTRMKAQPKHLSCIAVSAFHLSCQFTPGYSHVRDIPQVVPDTRDLTSISQCKCSSGDVSRMERIIMDKLATDLRCQPPITPLSLLRLLYNALVHLASPLLPTPDPCLPPLTSLVHKLEIVACDSAAAIYRPSELALALLAMELRHDNNNKAVYYACINHLQNICKITYETFDLCQKVVGELIDQYENQRHSPHRQRLVWKLSNRTLRQLRPTDKFTTRLPTIVEMQGPSHPPIIRPRMDSECSEMYLSSSEEEMDYDYDEEFPPLPPPAASLKSPRKSPSQSPHKKNPAFLPYPQLSRKHTRVA</sequence>
<dbReference type="AlphaFoldDB" id="A0AAE1NKJ2"/>
<feature type="region of interest" description="Disordered" evidence="2">
    <location>
        <begin position="385"/>
        <end position="437"/>
    </location>
</feature>
<evidence type="ECO:0000256" key="1">
    <source>
        <dbReference type="RuleBase" id="RU000383"/>
    </source>
</evidence>
<organism evidence="4 5">
    <name type="scientific">Petrolisthes manimaculis</name>
    <dbReference type="NCBI Taxonomy" id="1843537"/>
    <lineage>
        <taxon>Eukaryota</taxon>
        <taxon>Metazoa</taxon>
        <taxon>Ecdysozoa</taxon>
        <taxon>Arthropoda</taxon>
        <taxon>Crustacea</taxon>
        <taxon>Multicrustacea</taxon>
        <taxon>Malacostraca</taxon>
        <taxon>Eumalacostraca</taxon>
        <taxon>Eucarida</taxon>
        <taxon>Decapoda</taxon>
        <taxon>Pleocyemata</taxon>
        <taxon>Anomura</taxon>
        <taxon>Galatheoidea</taxon>
        <taxon>Porcellanidae</taxon>
        <taxon>Petrolisthes</taxon>
    </lineage>
</organism>
<comment type="similarity">
    <text evidence="1">Belongs to the cyclin family.</text>
</comment>
<dbReference type="InterPro" id="IPR006671">
    <property type="entry name" value="Cyclin_N"/>
</dbReference>
<name>A0AAE1NKJ2_9EUCA</name>
<evidence type="ECO:0000313" key="4">
    <source>
        <dbReference type="EMBL" id="KAK4291759.1"/>
    </source>
</evidence>
<feature type="compositionally biased region" description="Low complexity" evidence="2">
    <location>
        <begin position="1"/>
        <end position="16"/>
    </location>
</feature>
<feature type="region of interest" description="Disordered" evidence="2">
    <location>
        <begin position="1"/>
        <end position="37"/>
    </location>
</feature>
<keyword evidence="1" id="KW-0195">Cyclin</keyword>
<dbReference type="InterPro" id="IPR036915">
    <property type="entry name" value="Cyclin-like_sf"/>
</dbReference>
<dbReference type="Gene3D" id="1.10.472.10">
    <property type="entry name" value="Cyclin-like"/>
    <property type="match status" value="1"/>
</dbReference>
<evidence type="ECO:0000256" key="2">
    <source>
        <dbReference type="SAM" id="MobiDB-lite"/>
    </source>
</evidence>
<comment type="caution">
    <text evidence="4">The sequence shown here is derived from an EMBL/GenBank/DDBJ whole genome shotgun (WGS) entry which is preliminary data.</text>
</comment>
<dbReference type="PANTHER" id="PTHR10177">
    <property type="entry name" value="CYCLINS"/>
    <property type="match status" value="1"/>
</dbReference>
<feature type="domain" description="Cyclin-like" evidence="3">
    <location>
        <begin position="107"/>
        <end position="200"/>
    </location>
</feature>
<dbReference type="InterPro" id="IPR039361">
    <property type="entry name" value="Cyclin"/>
</dbReference>
<dbReference type="Pfam" id="PF00134">
    <property type="entry name" value="Cyclin_N"/>
    <property type="match status" value="1"/>
</dbReference>
<evidence type="ECO:0000313" key="5">
    <source>
        <dbReference type="Proteomes" id="UP001292094"/>
    </source>
</evidence>
<dbReference type="SMART" id="SM00385">
    <property type="entry name" value="CYCLIN"/>
    <property type="match status" value="1"/>
</dbReference>
<dbReference type="FunFam" id="1.10.472.10:FF:000006">
    <property type="entry name" value="Cyclin I"/>
    <property type="match status" value="1"/>
</dbReference>
<feature type="compositionally biased region" description="Acidic residues" evidence="2">
    <location>
        <begin position="385"/>
        <end position="395"/>
    </location>
</feature>
<proteinExistence type="inferred from homology"/>
<protein>
    <recommendedName>
        <fullName evidence="3">Cyclin-like domain-containing protein</fullName>
    </recommendedName>
</protein>
<accession>A0AAE1NKJ2</accession>
<evidence type="ECO:0000259" key="3">
    <source>
        <dbReference type="SMART" id="SM00385"/>
    </source>
</evidence>
<gene>
    <name evidence="4" type="ORF">Pmani_035431</name>
</gene>
<dbReference type="SUPFAM" id="SSF47954">
    <property type="entry name" value="Cyclin-like"/>
    <property type="match status" value="1"/>
</dbReference>
<dbReference type="Proteomes" id="UP001292094">
    <property type="component" value="Unassembled WGS sequence"/>
</dbReference>
<feature type="compositionally biased region" description="Low complexity" evidence="2">
    <location>
        <begin position="403"/>
        <end position="413"/>
    </location>
</feature>
<dbReference type="EMBL" id="JAWZYT010005056">
    <property type="protein sequence ID" value="KAK4291759.1"/>
    <property type="molecule type" value="Genomic_DNA"/>
</dbReference>